<evidence type="ECO:0000313" key="2">
    <source>
        <dbReference type="Proteomes" id="UP000807306"/>
    </source>
</evidence>
<dbReference type="InterPro" id="IPR032675">
    <property type="entry name" value="LRR_dom_sf"/>
</dbReference>
<dbReference type="AlphaFoldDB" id="A0A9P6ELR0"/>
<gene>
    <name evidence="1" type="ORF">CPB83DRAFT_849018</name>
</gene>
<comment type="caution">
    <text evidence="1">The sequence shown here is derived from an EMBL/GenBank/DDBJ whole genome shotgun (WGS) entry which is preliminary data.</text>
</comment>
<evidence type="ECO:0000313" key="1">
    <source>
        <dbReference type="EMBL" id="KAF9531435.1"/>
    </source>
</evidence>
<dbReference type="Gene3D" id="3.80.10.10">
    <property type="entry name" value="Ribonuclease Inhibitor"/>
    <property type="match status" value="1"/>
</dbReference>
<dbReference type="Proteomes" id="UP000807306">
    <property type="component" value="Unassembled WGS sequence"/>
</dbReference>
<sequence>MKFVPGHFPAVHQRVRKLLPQLPNEIWIHIHGYLEKEDLAKIFSLSPILLDFWMRTIYTQVKACSMKHPLHIMNSITPLAATYVSELVICPQFFEGFVSLPLASSATSGSSTISVHRMKSWIGHPKTIQINVRMLFEKVTQMMNLKSIVVDCIHGRQSWKYFQRADVFIDATMSHSERLEILELHLPLRCLENTLSFKHPISKLQSLSVSIWLAPEYAISIEPQLARLIWFVDIHATSLQRLSLDSPDSAINLMTILSSLGRIPNLREICLGLDNQMLQPGAVNRAKLERFLHAYAQQLEKLNILVYAYGSLINLNPEPFEYDLFKIDFPSLKTVQVALKEPRYIPPSSSTFFTPPLPAGLTYLTKQRSILQNLTLKTRHVSAEELRLIATALGGAKSSLLNLGIQMEIFDPDLLAILALNLPNLRELDIGNTNLHDPSFQMTANEKRRRFLDAMSNFHPALDAWGLRHFRFVILYNLDCWVHIRQAVLQKLPNVITFNDYTREEAMSAQALYPK</sequence>
<accession>A0A9P6ELR0</accession>
<name>A0A9P6ELR0_9AGAR</name>
<proteinExistence type="predicted"/>
<keyword evidence="2" id="KW-1185">Reference proteome</keyword>
<evidence type="ECO:0008006" key="3">
    <source>
        <dbReference type="Google" id="ProtNLM"/>
    </source>
</evidence>
<protein>
    <recommendedName>
        <fullName evidence="3">F-box domain-containing protein</fullName>
    </recommendedName>
</protein>
<reference evidence="1" key="1">
    <citation type="submission" date="2020-11" db="EMBL/GenBank/DDBJ databases">
        <authorList>
            <consortium name="DOE Joint Genome Institute"/>
            <person name="Ahrendt S."/>
            <person name="Riley R."/>
            <person name="Andreopoulos W."/>
            <person name="Labutti K."/>
            <person name="Pangilinan J."/>
            <person name="Ruiz-Duenas F.J."/>
            <person name="Barrasa J.M."/>
            <person name="Sanchez-Garcia M."/>
            <person name="Camarero S."/>
            <person name="Miyauchi S."/>
            <person name="Serrano A."/>
            <person name="Linde D."/>
            <person name="Babiker R."/>
            <person name="Drula E."/>
            <person name="Ayuso-Fernandez I."/>
            <person name="Pacheco R."/>
            <person name="Padilla G."/>
            <person name="Ferreira P."/>
            <person name="Barriuso J."/>
            <person name="Kellner H."/>
            <person name="Castanera R."/>
            <person name="Alfaro M."/>
            <person name="Ramirez L."/>
            <person name="Pisabarro A.G."/>
            <person name="Kuo A."/>
            <person name="Tritt A."/>
            <person name="Lipzen A."/>
            <person name="He G."/>
            <person name="Yan M."/>
            <person name="Ng V."/>
            <person name="Cullen D."/>
            <person name="Martin F."/>
            <person name="Rosso M.-N."/>
            <person name="Henrissat B."/>
            <person name="Hibbett D."/>
            <person name="Martinez A.T."/>
            <person name="Grigoriev I.V."/>
        </authorList>
    </citation>
    <scope>NUCLEOTIDE SEQUENCE</scope>
    <source>
        <strain evidence="1">CBS 506.95</strain>
    </source>
</reference>
<dbReference type="EMBL" id="MU157835">
    <property type="protein sequence ID" value="KAF9531435.1"/>
    <property type="molecule type" value="Genomic_DNA"/>
</dbReference>
<organism evidence="1 2">
    <name type="scientific">Crepidotus variabilis</name>
    <dbReference type="NCBI Taxonomy" id="179855"/>
    <lineage>
        <taxon>Eukaryota</taxon>
        <taxon>Fungi</taxon>
        <taxon>Dikarya</taxon>
        <taxon>Basidiomycota</taxon>
        <taxon>Agaricomycotina</taxon>
        <taxon>Agaricomycetes</taxon>
        <taxon>Agaricomycetidae</taxon>
        <taxon>Agaricales</taxon>
        <taxon>Agaricineae</taxon>
        <taxon>Crepidotaceae</taxon>
        <taxon>Crepidotus</taxon>
    </lineage>
</organism>